<evidence type="ECO:0000256" key="6">
    <source>
        <dbReference type="ARBA" id="ARBA00034125"/>
    </source>
</evidence>
<evidence type="ECO:0000256" key="1">
    <source>
        <dbReference type="ARBA" id="ARBA00004651"/>
    </source>
</evidence>
<keyword evidence="10" id="KW-1185">Reference proteome</keyword>
<accession>A0A0R2MGH4</accession>
<feature type="transmembrane region" description="Helical" evidence="7">
    <location>
        <begin position="173"/>
        <end position="192"/>
    </location>
</feature>
<dbReference type="STRING" id="942150.IV64_GL002409"/>
<evidence type="ECO:0000256" key="5">
    <source>
        <dbReference type="ARBA" id="ARBA00023136"/>
    </source>
</evidence>
<organism evidence="9 10">
    <name type="scientific">Lactiplantibacillus xiangfangensis</name>
    <dbReference type="NCBI Taxonomy" id="942150"/>
    <lineage>
        <taxon>Bacteria</taxon>
        <taxon>Bacillati</taxon>
        <taxon>Bacillota</taxon>
        <taxon>Bacilli</taxon>
        <taxon>Lactobacillales</taxon>
        <taxon>Lactobacillaceae</taxon>
        <taxon>Lactiplantibacillus</taxon>
    </lineage>
</organism>
<dbReference type="Pfam" id="PF06738">
    <property type="entry name" value="ThrE"/>
    <property type="match status" value="1"/>
</dbReference>
<dbReference type="GO" id="GO:0005886">
    <property type="term" value="C:plasma membrane"/>
    <property type="evidence" value="ECO:0007669"/>
    <property type="project" value="UniProtKB-SubCell"/>
</dbReference>
<dbReference type="PANTHER" id="PTHR34390:SF2">
    <property type="entry name" value="SUCCINATE TRANSPORTER SUBUNIT YJJP-RELATED"/>
    <property type="match status" value="1"/>
</dbReference>
<proteinExistence type="inferred from homology"/>
<evidence type="ECO:0000259" key="8">
    <source>
        <dbReference type="Pfam" id="PF06738"/>
    </source>
</evidence>
<dbReference type="InterPro" id="IPR010619">
    <property type="entry name" value="ThrE-like_N"/>
</dbReference>
<comment type="subcellular location">
    <subcellularLocation>
        <location evidence="1">Cell membrane</location>
        <topology evidence="1">Multi-pass membrane protein</topology>
    </subcellularLocation>
</comment>
<reference evidence="9 10" key="1">
    <citation type="journal article" date="2015" name="Genome Announc.">
        <title>Expanding the biotechnology potential of lactobacilli through comparative genomics of 213 strains and associated genera.</title>
        <authorList>
            <person name="Sun Z."/>
            <person name="Harris H.M."/>
            <person name="McCann A."/>
            <person name="Guo C."/>
            <person name="Argimon S."/>
            <person name="Zhang W."/>
            <person name="Yang X."/>
            <person name="Jeffery I.B."/>
            <person name="Cooney J.C."/>
            <person name="Kagawa T.F."/>
            <person name="Liu W."/>
            <person name="Song Y."/>
            <person name="Salvetti E."/>
            <person name="Wrobel A."/>
            <person name="Rasinkangas P."/>
            <person name="Parkhill J."/>
            <person name="Rea M.C."/>
            <person name="O'Sullivan O."/>
            <person name="Ritari J."/>
            <person name="Douillard F.P."/>
            <person name="Paul Ross R."/>
            <person name="Yang R."/>
            <person name="Briner A.E."/>
            <person name="Felis G.E."/>
            <person name="de Vos W.M."/>
            <person name="Barrangou R."/>
            <person name="Klaenhammer T.R."/>
            <person name="Caufield P.W."/>
            <person name="Cui Y."/>
            <person name="Zhang H."/>
            <person name="O'Toole P.W."/>
        </authorList>
    </citation>
    <scope>NUCLEOTIDE SEQUENCE [LARGE SCALE GENOMIC DNA]</scope>
    <source>
        <strain evidence="9 10">LMG 26013</strain>
    </source>
</reference>
<dbReference type="OrthoDB" id="9813917at2"/>
<protein>
    <recommendedName>
        <fullName evidence="8">Threonine/serine exporter-like N-terminal domain-containing protein</fullName>
    </recommendedName>
</protein>
<feature type="transmembrane region" description="Helical" evidence="7">
    <location>
        <begin position="117"/>
        <end position="137"/>
    </location>
</feature>
<dbReference type="Proteomes" id="UP000051783">
    <property type="component" value="Unassembled WGS sequence"/>
</dbReference>
<dbReference type="GO" id="GO:0015744">
    <property type="term" value="P:succinate transport"/>
    <property type="evidence" value="ECO:0007669"/>
    <property type="project" value="TreeGrafter"/>
</dbReference>
<dbReference type="EMBL" id="JQCL01000055">
    <property type="protein sequence ID" value="KRO11580.1"/>
    <property type="molecule type" value="Genomic_DNA"/>
</dbReference>
<evidence type="ECO:0000256" key="7">
    <source>
        <dbReference type="SAM" id="Phobius"/>
    </source>
</evidence>
<feature type="transmembrane region" description="Helical" evidence="7">
    <location>
        <begin position="232"/>
        <end position="251"/>
    </location>
</feature>
<comment type="caution">
    <text evidence="9">The sequence shown here is derived from an EMBL/GenBank/DDBJ whole genome shotgun (WGS) entry which is preliminary data.</text>
</comment>
<keyword evidence="2" id="KW-1003">Cell membrane</keyword>
<dbReference type="AlphaFoldDB" id="A0A0R2MGH4"/>
<dbReference type="PANTHER" id="PTHR34390">
    <property type="entry name" value="UPF0442 PROTEIN YJJB-RELATED"/>
    <property type="match status" value="1"/>
</dbReference>
<dbReference type="GO" id="GO:0022857">
    <property type="term" value="F:transmembrane transporter activity"/>
    <property type="evidence" value="ECO:0007669"/>
    <property type="project" value="InterPro"/>
</dbReference>
<keyword evidence="4 7" id="KW-1133">Transmembrane helix</keyword>
<name>A0A0R2MGH4_9LACO</name>
<comment type="similarity">
    <text evidence="6">Belongs to the ThrE exporter (TC 2.A.79) family.</text>
</comment>
<keyword evidence="3 7" id="KW-0812">Transmembrane</keyword>
<dbReference type="InterPro" id="IPR050539">
    <property type="entry name" value="ThrE_Dicarb/AminoAcid_Exp"/>
</dbReference>
<gene>
    <name evidence="9" type="ORF">IV64_GL002409</name>
</gene>
<dbReference type="PATRIC" id="fig|942150.3.peg.2516"/>
<evidence type="ECO:0000313" key="10">
    <source>
        <dbReference type="Proteomes" id="UP000051783"/>
    </source>
</evidence>
<keyword evidence="5 7" id="KW-0472">Membrane</keyword>
<evidence type="ECO:0000256" key="3">
    <source>
        <dbReference type="ARBA" id="ARBA00022692"/>
    </source>
</evidence>
<feature type="transmembrane region" description="Helical" evidence="7">
    <location>
        <begin position="143"/>
        <end position="161"/>
    </location>
</feature>
<feature type="domain" description="Threonine/serine exporter-like N-terminal" evidence="8">
    <location>
        <begin position="15"/>
        <end position="251"/>
    </location>
</feature>
<evidence type="ECO:0000256" key="2">
    <source>
        <dbReference type="ARBA" id="ARBA00022475"/>
    </source>
</evidence>
<sequence length="252" mass="27200">MGVVEMTADELIIATCLQAGRIMVENGSEISRVDDTMMRIAQNAGVISANTYVTITGVMMSIQGRNATQIAAVNRRTIDLEKVAQVNQLSREFAANTIDLPTLHQRLSTLDQASRSFPLWLQLLGAALVSGPLMIMFRQEIENTWPTVVMGTLGYLIFYLLNRYLKIKFLSELTAALMIGFGAEWAVQIGWGTNVNDIIIGALMPLVPGVPLTNAVRDTLAGNFVSGPARGVEALISAAALGFGIAVVITLF</sequence>
<evidence type="ECO:0000313" key="9">
    <source>
        <dbReference type="EMBL" id="KRO11580.1"/>
    </source>
</evidence>
<evidence type="ECO:0000256" key="4">
    <source>
        <dbReference type="ARBA" id="ARBA00022989"/>
    </source>
</evidence>